<reference evidence="1 2" key="1">
    <citation type="submission" date="2018-02" db="EMBL/GenBank/DDBJ databases">
        <title>Draft genome sequence of bacterial isolates from marine environment.</title>
        <authorList>
            <person name="Singh S.K."/>
            <person name="Hill R."/>
            <person name="Major S."/>
            <person name="Cai H."/>
            <person name="Li Y."/>
        </authorList>
    </citation>
    <scope>NUCLEOTIDE SEQUENCE [LARGE SCALE GENOMIC DNA]</scope>
    <source>
        <strain evidence="1 2">IMET F</strain>
    </source>
</reference>
<dbReference type="Proteomes" id="UP000238565">
    <property type="component" value="Unassembled WGS sequence"/>
</dbReference>
<proteinExistence type="predicted"/>
<organism evidence="1 2">
    <name type="scientific">Cloacibacterium normanense</name>
    <dbReference type="NCBI Taxonomy" id="237258"/>
    <lineage>
        <taxon>Bacteria</taxon>
        <taxon>Pseudomonadati</taxon>
        <taxon>Bacteroidota</taxon>
        <taxon>Flavobacteriia</taxon>
        <taxon>Flavobacteriales</taxon>
        <taxon>Weeksellaceae</taxon>
    </lineage>
</organism>
<protein>
    <submittedName>
        <fullName evidence="1">Uncharacterized protein</fullName>
    </submittedName>
</protein>
<dbReference type="AlphaFoldDB" id="A0A2S7I2Y9"/>
<gene>
    <name evidence="1" type="ORF">C3729_10935</name>
</gene>
<accession>A0A2S7I2Y9</accession>
<dbReference type="RefSeq" id="WP_104794182.1">
    <property type="nucleotide sequence ID" value="NZ_PTPZ01000007.1"/>
</dbReference>
<sequence>MRLSILIILVLLNSCGRIIEQNQFNSELNNYNSPYQGTWYGIYSGSGINSTFTLKVYKAGNVEVIRNIYNSSETFYGQVFDNGVLNSVYSQNSEFTLNGSLATKSGTWKQNNLSGNWTINKQ</sequence>
<comment type="caution">
    <text evidence="1">The sequence shown here is derived from an EMBL/GenBank/DDBJ whole genome shotgun (WGS) entry which is preliminary data.</text>
</comment>
<name>A0A2S7I2Y9_9FLAO</name>
<evidence type="ECO:0000313" key="1">
    <source>
        <dbReference type="EMBL" id="PPZ90927.1"/>
    </source>
</evidence>
<dbReference type="EMBL" id="PTPZ01000007">
    <property type="protein sequence ID" value="PPZ90927.1"/>
    <property type="molecule type" value="Genomic_DNA"/>
</dbReference>
<evidence type="ECO:0000313" key="2">
    <source>
        <dbReference type="Proteomes" id="UP000238565"/>
    </source>
</evidence>